<feature type="domain" description="Solute-binding protein family 3/N-terminal" evidence="5">
    <location>
        <begin position="41"/>
        <end position="265"/>
    </location>
</feature>
<dbReference type="OrthoDB" id="9807888at2"/>
<feature type="signal peptide" evidence="4">
    <location>
        <begin position="1"/>
        <end position="22"/>
    </location>
</feature>
<feature type="chain" id="PRO_5016607953" evidence="4">
    <location>
        <begin position="23"/>
        <end position="278"/>
    </location>
</feature>
<keyword evidence="7" id="KW-1185">Reference proteome</keyword>
<organism evidence="6 7">
    <name type="scientific">Amycolatopsis albispora</name>
    <dbReference type="NCBI Taxonomy" id="1804986"/>
    <lineage>
        <taxon>Bacteria</taxon>
        <taxon>Bacillati</taxon>
        <taxon>Actinomycetota</taxon>
        <taxon>Actinomycetes</taxon>
        <taxon>Pseudonocardiales</taxon>
        <taxon>Pseudonocardiaceae</taxon>
        <taxon>Amycolatopsis</taxon>
    </lineage>
</organism>
<evidence type="ECO:0000256" key="4">
    <source>
        <dbReference type="SAM" id="SignalP"/>
    </source>
</evidence>
<dbReference type="Gene3D" id="3.40.190.10">
    <property type="entry name" value="Periplasmic binding protein-like II"/>
    <property type="match status" value="2"/>
</dbReference>
<reference evidence="6 7" key="1">
    <citation type="submission" date="2016-04" db="EMBL/GenBank/DDBJ databases">
        <title>Complete genome sequence and analysis of deep-sea sediment isolate, Amycolatopsis sp. WP1.</title>
        <authorList>
            <person name="Wang H."/>
            <person name="Chen S."/>
            <person name="Wu Q."/>
        </authorList>
    </citation>
    <scope>NUCLEOTIDE SEQUENCE [LARGE SCALE GENOMIC DNA]</scope>
    <source>
        <strain evidence="6 7">WP1</strain>
    </source>
</reference>
<dbReference type="SUPFAM" id="SSF53850">
    <property type="entry name" value="Periplasmic binding protein-like II"/>
    <property type="match status" value="1"/>
</dbReference>
<accession>A0A344L9T1</accession>
<evidence type="ECO:0000313" key="6">
    <source>
        <dbReference type="EMBL" id="AXB44805.1"/>
    </source>
</evidence>
<proteinExistence type="inferred from homology"/>
<dbReference type="InterPro" id="IPR001638">
    <property type="entry name" value="Solute-binding_3/MltF_N"/>
</dbReference>
<evidence type="ECO:0000256" key="2">
    <source>
        <dbReference type="ARBA" id="ARBA00022448"/>
    </source>
</evidence>
<name>A0A344L9T1_9PSEU</name>
<dbReference type="KEGG" id="aab:A4R43_21790"/>
<dbReference type="SMART" id="SM00062">
    <property type="entry name" value="PBPb"/>
    <property type="match status" value="1"/>
</dbReference>
<dbReference type="InterPro" id="IPR051455">
    <property type="entry name" value="Bact_solute-bind_prot3"/>
</dbReference>
<keyword evidence="3 4" id="KW-0732">Signal</keyword>
<dbReference type="GO" id="GO:0005576">
    <property type="term" value="C:extracellular region"/>
    <property type="evidence" value="ECO:0007669"/>
    <property type="project" value="TreeGrafter"/>
</dbReference>
<dbReference type="Proteomes" id="UP000250434">
    <property type="component" value="Chromosome"/>
</dbReference>
<comment type="similarity">
    <text evidence="1">Belongs to the bacterial solute-binding protein 3 family.</text>
</comment>
<dbReference type="PANTHER" id="PTHR30085">
    <property type="entry name" value="AMINO ACID ABC TRANSPORTER PERMEASE"/>
    <property type="match status" value="1"/>
</dbReference>
<keyword evidence="2" id="KW-0813">Transport</keyword>
<evidence type="ECO:0000256" key="3">
    <source>
        <dbReference type="ARBA" id="ARBA00022729"/>
    </source>
</evidence>
<dbReference type="AlphaFoldDB" id="A0A344L9T1"/>
<dbReference type="Pfam" id="PF00497">
    <property type="entry name" value="SBP_bac_3"/>
    <property type="match status" value="1"/>
</dbReference>
<dbReference type="GO" id="GO:0006865">
    <property type="term" value="P:amino acid transport"/>
    <property type="evidence" value="ECO:0007669"/>
    <property type="project" value="TreeGrafter"/>
</dbReference>
<evidence type="ECO:0000259" key="5">
    <source>
        <dbReference type="SMART" id="SM00062"/>
    </source>
</evidence>
<evidence type="ECO:0000313" key="7">
    <source>
        <dbReference type="Proteomes" id="UP000250434"/>
    </source>
</evidence>
<dbReference type="GO" id="GO:0030288">
    <property type="term" value="C:outer membrane-bounded periplasmic space"/>
    <property type="evidence" value="ECO:0007669"/>
    <property type="project" value="TreeGrafter"/>
</dbReference>
<protein>
    <submittedName>
        <fullName evidence="6">ABC transporter substrate-binding protein</fullName>
    </submittedName>
</protein>
<dbReference type="PANTHER" id="PTHR30085:SF6">
    <property type="entry name" value="ABC TRANSPORTER GLUTAMINE-BINDING PROTEIN GLNH"/>
    <property type="match status" value="1"/>
</dbReference>
<dbReference type="RefSeq" id="WP_113694062.1">
    <property type="nucleotide sequence ID" value="NZ_CP015163.1"/>
</dbReference>
<evidence type="ECO:0000256" key="1">
    <source>
        <dbReference type="ARBA" id="ARBA00010333"/>
    </source>
</evidence>
<sequence>MRGRRALATIAALGCTMINTVACTTATDADSLVKRADVRGHLTVGTRFDQPGISQRTLDGRLVGFDVEVAKYVAGELGVAPGDITWRETATSTRESDLASNSVDMVVATYSITEKRRQQVTFAGPYFETGQDLLVRTQTTDITGPESLNGKRLCSTTNTTSAEQVRDRFAQQTELVEYPRYPECVSALLAGQVDAVTTDAVILAGYAAQQPELLRVVGTQFAPERYGIGLRKGDVEAQRAVNDAIRKMISTGEWTRAFDAHIGPSGYPPPAPPQVTEQ</sequence>
<dbReference type="EMBL" id="CP015163">
    <property type="protein sequence ID" value="AXB44805.1"/>
    <property type="molecule type" value="Genomic_DNA"/>
</dbReference>
<dbReference type="CDD" id="cd13690">
    <property type="entry name" value="PBP2_GluB"/>
    <property type="match status" value="1"/>
</dbReference>
<gene>
    <name evidence="6" type="ORF">A4R43_21790</name>
</gene>